<comment type="caution">
    <text evidence="2">The sequence shown here is derived from an EMBL/GenBank/DDBJ whole genome shotgun (WGS) entry which is preliminary data.</text>
</comment>
<organism evidence="2 3">
    <name type="scientific">Meridianimarinicoccus roseus</name>
    <dbReference type="NCBI Taxonomy" id="2072018"/>
    <lineage>
        <taxon>Bacteria</taxon>
        <taxon>Pseudomonadati</taxon>
        <taxon>Pseudomonadota</taxon>
        <taxon>Alphaproteobacteria</taxon>
        <taxon>Rhodobacterales</taxon>
        <taxon>Paracoccaceae</taxon>
        <taxon>Meridianimarinicoccus</taxon>
    </lineage>
</organism>
<dbReference type="OrthoDB" id="9785923at2"/>
<proteinExistence type="predicted"/>
<gene>
    <name evidence="2" type="ORF">DKT77_19350</name>
</gene>
<evidence type="ECO:0000313" key="3">
    <source>
        <dbReference type="Proteomes" id="UP000245680"/>
    </source>
</evidence>
<reference evidence="2 3" key="1">
    <citation type="submission" date="2018-05" db="EMBL/GenBank/DDBJ databases">
        <title>Rhodobacteraceae gen. nov., sp. nov. isolated from sea water.</title>
        <authorList>
            <person name="Ren Y."/>
        </authorList>
    </citation>
    <scope>NUCLEOTIDE SEQUENCE [LARGE SCALE GENOMIC DNA]</scope>
    <source>
        <strain evidence="2 3">TG-679</strain>
    </source>
</reference>
<dbReference type="InterPro" id="IPR029010">
    <property type="entry name" value="ThuA-like"/>
</dbReference>
<feature type="domain" description="ThuA-like" evidence="1">
    <location>
        <begin position="3"/>
        <end position="230"/>
    </location>
</feature>
<name>A0A2V2LCF1_9RHOB</name>
<dbReference type="Pfam" id="PF06283">
    <property type="entry name" value="ThuA"/>
    <property type="match status" value="1"/>
</dbReference>
<protein>
    <recommendedName>
        <fullName evidence="1">ThuA-like domain-containing protein</fullName>
    </recommendedName>
</protein>
<evidence type="ECO:0000259" key="1">
    <source>
        <dbReference type="Pfam" id="PF06283"/>
    </source>
</evidence>
<accession>A0A2V2LCF1</accession>
<dbReference type="PANTHER" id="PTHR40469">
    <property type="entry name" value="SECRETED GLYCOSYL HYDROLASE"/>
    <property type="match status" value="1"/>
</dbReference>
<sequence>MKAVLFAGGWEGHDPTAFADWCRELLQANGFDVTVHDTLEPLADPDSMADTDLIVPIWSSARSGHREEFGNMTKPQEDGLLKLVGAGCGLAGWHGHMGDAFRDRPTYHFLIGGQFVAHPPGWPDNLQPREDYIDYDVTITRPADPLVAGIKSFRLKTEQYFMLTDASNEVLATTTFSGDHLWWIEGTVVPVVWKRRWDKGRVFYCSIGHELDDLKVPQVTEILRRGMIWAAEGRAAASARPAA</sequence>
<dbReference type="EMBL" id="QGKU01000066">
    <property type="protein sequence ID" value="PWR00936.1"/>
    <property type="molecule type" value="Genomic_DNA"/>
</dbReference>
<dbReference type="AlphaFoldDB" id="A0A2V2LCF1"/>
<keyword evidence="3" id="KW-1185">Reference proteome</keyword>
<evidence type="ECO:0000313" key="2">
    <source>
        <dbReference type="EMBL" id="PWR00936.1"/>
    </source>
</evidence>
<dbReference type="RefSeq" id="WP_109813289.1">
    <property type="nucleotide sequence ID" value="NZ_QGKU01000066.1"/>
</dbReference>
<dbReference type="Proteomes" id="UP000245680">
    <property type="component" value="Unassembled WGS sequence"/>
</dbReference>
<dbReference type="SUPFAM" id="SSF52317">
    <property type="entry name" value="Class I glutamine amidotransferase-like"/>
    <property type="match status" value="1"/>
</dbReference>
<dbReference type="Gene3D" id="3.40.50.880">
    <property type="match status" value="1"/>
</dbReference>
<dbReference type="InterPro" id="IPR029062">
    <property type="entry name" value="Class_I_gatase-like"/>
</dbReference>
<dbReference type="PANTHER" id="PTHR40469:SF2">
    <property type="entry name" value="GALACTOSE-BINDING DOMAIN-LIKE SUPERFAMILY PROTEIN"/>
    <property type="match status" value="1"/>
</dbReference>